<dbReference type="EMBL" id="DVHF01000011">
    <property type="protein sequence ID" value="HIR56236.1"/>
    <property type="molecule type" value="Genomic_DNA"/>
</dbReference>
<dbReference type="GO" id="GO:0033958">
    <property type="term" value="F:DNA-deoxyinosine glycosylase activity"/>
    <property type="evidence" value="ECO:0007669"/>
    <property type="project" value="UniProtKB-EC"/>
</dbReference>
<evidence type="ECO:0000259" key="1">
    <source>
        <dbReference type="Pfam" id="PF03167"/>
    </source>
</evidence>
<evidence type="ECO:0000313" key="2">
    <source>
        <dbReference type="EMBL" id="HIR56236.1"/>
    </source>
</evidence>
<gene>
    <name evidence="2" type="ORF">IAA54_01050</name>
</gene>
<organism evidence="2 3">
    <name type="scientific">Candidatus Gallacutalibacter pullicola</name>
    <dbReference type="NCBI Taxonomy" id="2840830"/>
    <lineage>
        <taxon>Bacteria</taxon>
        <taxon>Bacillati</taxon>
        <taxon>Bacillota</taxon>
        <taxon>Clostridia</taxon>
        <taxon>Eubacteriales</taxon>
        <taxon>Candidatus Gallacutalibacter</taxon>
    </lineage>
</organism>
<keyword evidence="2" id="KW-0326">Glycosidase</keyword>
<accession>A0A9D1DNS9</accession>
<proteinExistence type="predicted"/>
<comment type="caution">
    <text evidence="2">The sequence shown here is derived from an EMBL/GenBank/DDBJ whole genome shotgun (WGS) entry which is preliminary data.</text>
</comment>
<feature type="domain" description="Uracil-DNA glycosylase-like" evidence="1">
    <location>
        <begin position="10"/>
        <end position="147"/>
    </location>
</feature>
<protein>
    <submittedName>
        <fullName evidence="2">DNA-deoxyinosine glycosylase</fullName>
        <ecNumber evidence="2">3.2.2.15</ecNumber>
    </submittedName>
</protein>
<dbReference type="Proteomes" id="UP000886785">
    <property type="component" value="Unassembled WGS sequence"/>
</dbReference>
<sequence length="175" mass="19407">MTETVVHTIPPVYDSRSRILILGTMPSPKSREIGFYYGNPRNRFWTVLSRLLDQPCPDSVAAKRQFLLEHRIALWDVLQSCSIDGASDGSIRDPVPNDFSAIFSEADIQAVFTTGTKAYQLYQKLCFPNTGMAARPLPSTSPANCRLSTEQLVDAYRPILSSLASRPGLIAGEER</sequence>
<reference evidence="2" key="1">
    <citation type="submission" date="2020-10" db="EMBL/GenBank/DDBJ databases">
        <authorList>
            <person name="Gilroy R."/>
        </authorList>
    </citation>
    <scope>NUCLEOTIDE SEQUENCE</scope>
    <source>
        <strain evidence="2">ChiSjej1B19-7085</strain>
    </source>
</reference>
<dbReference type="InterPro" id="IPR005122">
    <property type="entry name" value="Uracil-DNA_glycosylase-like"/>
</dbReference>
<dbReference type="CDD" id="cd10032">
    <property type="entry name" value="UDG-F6_HDG"/>
    <property type="match status" value="1"/>
</dbReference>
<dbReference type="EC" id="3.2.2.15" evidence="2"/>
<dbReference type="AlphaFoldDB" id="A0A9D1DNS9"/>
<dbReference type="Gene3D" id="3.40.470.10">
    <property type="entry name" value="Uracil-DNA glycosylase-like domain"/>
    <property type="match status" value="1"/>
</dbReference>
<evidence type="ECO:0000313" key="3">
    <source>
        <dbReference type="Proteomes" id="UP000886785"/>
    </source>
</evidence>
<dbReference type="NCBIfam" id="TIGR04274">
    <property type="entry name" value="hypoxanDNAglyco"/>
    <property type="match status" value="1"/>
</dbReference>
<dbReference type="InterPro" id="IPR036895">
    <property type="entry name" value="Uracil-DNA_glycosylase-like_sf"/>
</dbReference>
<keyword evidence="2" id="KW-0378">Hydrolase</keyword>
<reference evidence="2" key="2">
    <citation type="journal article" date="2021" name="PeerJ">
        <title>Extensive microbial diversity within the chicken gut microbiome revealed by metagenomics and culture.</title>
        <authorList>
            <person name="Gilroy R."/>
            <person name="Ravi A."/>
            <person name="Getino M."/>
            <person name="Pursley I."/>
            <person name="Horton D.L."/>
            <person name="Alikhan N.F."/>
            <person name="Baker D."/>
            <person name="Gharbi K."/>
            <person name="Hall N."/>
            <person name="Watson M."/>
            <person name="Adriaenssens E.M."/>
            <person name="Foster-Nyarko E."/>
            <person name="Jarju S."/>
            <person name="Secka A."/>
            <person name="Antonio M."/>
            <person name="Oren A."/>
            <person name="Chaudhuri R.R."/>
            <person name="La Ragione R."/>
            <person name="Hildebrand F."/>
            <person name="Pallen M.J."/>
        </authorList>
    </citation>
    <scope>NUCLEOTIDE SEQUENCE</scope>
    <source>
        <strain evidence="2">ChiSjej1B19-7085</strain>
    </source>
</reference>
<name>A0A9D1DNS9_9FIRM</name>
<dbReference type="InterPro" id="IPR026353">
    <property type="entry name" value="Hypoxan-DNA_Glyclase"/>
</dbReference>
<dbReference type="Pfam" id="PF03167">
    <property type="entry name" value="UDG"/>
    <property type="match status" value="1"/>
</dbReference>
<dbReference type="SUPFAM" id="SSF52141">
    <property type="entry name" value="Uracil-DNA glycosylase-like"/>
    <property type="match status" value="1"/>
</dbReference>